<organism evidence="1 2">
    <name type="scientific">Physcomitrium patens</name>
    <name type="common">Spreading-leaved earth moss</name>
    <name type="synonym">Physcomitrella patens</name>
    <dbReference type="NCBI Taxonomy" id="3218"/>
    <lineage>
        <taxon>Eukaryota</taxon>
        <taxon>Viridiplantae</taxon>
        <taxon>Streptophyta</taxon>
        <taxon>Embryophyta</taxon>
        <taxon>Bryophyta</taxon>
        <taxon>Bryophytina</taxon>
        <taxon>Bryopsida</taxon>
        <taxon>Funariidae</taxon>
        <taxon>Funariales</taxon>
        <taxon>Funariaceae</taxon>
        <taxon>Physcomitrium</taxon>
    </lineage>
</organism>
<protein>
    <submittedName>
        <fullName evidence="1">Uncharacterized protein</fullName>
    </submittedName>
</protein>
<reference evidence="1" key="3">
    <citation type="submission" date="2020-12" db="UniProtKB">
        <authorList>
            <consortium name="EnsemblPlants"/>
        </authorList>
    </citation>
    <scope>IDENTIFICATION</scope>
</reference>
<accession>A0A7I4EWT1</accession>
<dbReference type="EnsemblPlants" id="Pp3c1_32010V3.1">
    <property type="protein sequence ID" value="PAC:32967687.CDS.1"/>
    <property type="gene ID" value="Pp3c1_32010"/>
</dbReference>
<sequence>MPPPTHSAVHDAKLTVLQAPRCCVQSETVDQLSSQGTSLPDIPRPMHILSRDQALSAISCPLYLLLSACVT</sequence>
<dbReference type="Gramene" id="Pp3c1_32010V3.1">
    <property type="protein sequence ID" value="PAC:32967687.CDS.1"/>
    <property type="gene ID" value="Pp3c1_32010"/>
</dbReference>
<evidence type="ECO:0000313" key="2">
    <source>
        <dbReference type="Proteomes" id="UP000006727"/>
    </source>
</evidence>
<keyword evidence="2" id="KW-1185">Reference proteome</keyword>
<dbReference type="InParanoid" id="A0A7I4EWT1"/>
<proteinExistence type="predicted"/>
<reference evidence="1 2" key="2">
    <citation type="journal article" date="2018" name="Plant J.">
        <title>The Physcomitrella patens chromosome-scale assembly reveals moss genome structure and evolution.</title>
        <authorList>
            <person name="Lang D."/>
            <person name="Ullrich K.K."/>
            <person name="Murat F."/>
            <person name="Fuchs J."/>
            <person name="Jenkins J."/>
            <person name="Haas F.B."/>
            <person name="Piednoel M."/>
            <person name="Gundlach H."/>
            <person name="Van Bel M."/>
            <person name="Meyberg R."/>
            <person name="Vives C."/>
            <person name="Morata J."/>
            <person name="Symeonidi A."/>
            <person name="Hiss M."/>
            <person name="Muchero W."/>
            <person name="Kamisugi Y."/>
            <person name="Saleh O."/>
            <person name="Blanc G."/>
            <person name="Decker E.L."/>
            <person name="van Gessel N."/>
            <person name="Grimwood J."/>
            <person name="Hayes R.D."/>
            <person name="Graham S.W."/>
            <person name="Gunter L.E."/>
            <person name="McDaniel S.F."/>
            <person name="Hoernstein S.N.W."/>
            <person name="Larsson A."/>
            <person name="Li F.W."/>
            <person name="Perroud P.F."/>
            <person name="Phillips J."/>
            <person name="Ranjan P."/>
            <person name="Rokshar D.S."/>
            <person name="Rothfels C.J."/>
            <person name="Schneider L."/>
            <person name="Shu S."/>
            <person name="Stevenson D.W."/>
            <person name="Thummler F."/>
            <person name="Tillich M."/>
            <person name="Villarreal Aguilar J.C."/>
            <person name="Widiez T."/>
            <person name="Wong G.K."/>
            <person name="Wymore A."/>
            <person name="Zhang Y."/>
            <person name="Zimmer A.D."/>
            <person name="Quatrano R.S."/>
            <person name="Mayer K.F.X."/>
            <person name="Goodstein D."/>
            <person name="Casacuberta J.M."/>
            <person name="Vandepoele K."/>
            <person name="Reski R."/>
            <person name="Cuming A.C."/>
            <person name="Tuskan G.A."/>
            <person name="Maumus F."/>
            <person name="Salse J."/>
            <person name="Schmutz J."/>
            <person name="Rensing S.A."/>
        </authorList>
    </citation>
    <scope>NUCLEOTIDE SEQUENCE [LARGE SCALE GENOMIC DNA]</scope>
    <source>
        <strain evidence="1 2">cv. Gransden 2004</strain>
    </source>
</reference>
<evidence type="ECO:0000313" key="1">
    <source>
        <dbReference type="EnsemblPlants" id="PAC:32967687.CDS.1"/>
    </source>
</evidence>
<dbReference type="Proteomes" id="UP000006727">
    <property type="component" value="Chromosome 1"/>
</dbReference>
<dbReference type="AlphaFoldDB" id="A0A7I4EWT1"/>
<reference evidence="1 2" key="1">
    <citation type="journal article" date="2008" name="Science">
        <title>The Physcomitrella genome reveals evolutionary insights into the conquest of land by plants.</title>
        <authorList>
            <person name="Rensing S."/>
            <person name="Lang D."/>
            <person name="Zimmer A."/>
            <person name="Terry A."/>
            <person name="Salamov A."/>
            <person name="Shapiro H."/>
            <person name="Nishiyama T."/>
            <person name="Perroud P.-F."/>
            <person name="Lindquist E."/>
            <person name="Kamisugi Y."/>
            <person name="Tanahashi T."/>
            <person name="Sakakibara K."/>
            <person name="Fujita T."/>
            <person name="Oishi K."/>
            <person name="Shin-I T."/>
            <person name="Kuroki Y."/>
            <person name="Toyoda A."/>
            <person name="Suzuki Y."/>
            <person name="Hashimoto A."/>
            <person name="Yamaguchi K."/>
            <person name="Sugano A."/>
            <person name="Kohara Y."/>
            <person name="Fujiyama A."/>
            <person name="Anterola A."/>
            <person name="Aoki S."/>
            <person name="Ashton N."/>
            <person name="Barbazuk W.B."/>
            <person name="Barker E."/>
            <person name="Bennetzen J."/>
            <person name="Bezanilla M."/>
            <person name="Blankenship R."/>
            <person name="Cho S.H."/>
            <person name="Dutcher S."/>
            <person name="Estelle M."/>
            <person name="Fawcett J.A."/>
            <person name="Gundlach H."/>
            <person name="Hanada K."/>
            <person name="Heyl A."/>
            <person name="Hicks K.A."/>
            <person name="Hugh J."/>
            <person name="Lohr M."/>
            <person name="Mayer K."/>
            <person name="Melkozernov A."/>
            <person name="Murata T."/>
            <person name="Nelson D."/>
            <person name="Pils B."/>
            <person name="Prigge M."/>
            <person name="Reiss B."/>
            <person name="Renner T."/>
            <person name="Rombauts S."/>
            <person name="Rushton P."/>
            <person name="Sanderfoot A."/>
            <person name="Schween G."/>
            <person name="Shiu S.-H."/>
            <person name="Stueber K."/>
            <person name="Theodoulou F.L."/>
            <person name="Tu H."/>
            <person name="Van de Peer Y."/>
            <person name="Verrier P.J."/>
            <person name="Waters E."/>
            <person name="Wood A."/>
            <person name="Yang L."/>
            <person name="Cove D."/>
            <person name="Cuming A."/>
            <person name="Hasebe M."/>
            <person name="Lucas S."/>
            <person name="Mishler D.B."/>
            <person name="Reski R."/>
            <person name="Grigoriev I."/>
            <person name="Quatrano R.S."/>
            <person name="Boore J.L."/>
        </authorList>
    </citation>
    <scope>NUCLEOTIDE SEQUENCE [LARGE SCALE GENOMIC DNA]</scope>
    <source>
        <strain evidence="1 2">cv. Gransden 2004</strain>
    </source>
</reference>
<name>A0A7I4EWT1_PHYPA</name>
<dbReference type="EMBL" id="ABEU02000001">
    <property type="status" value="NOT_ANNOTATED_CDS"/>
    <property type="molecule type" value="Genomic_DNA"/>
</dbReference>